<dbReference type="SUPFAM" id="SSF56091">
    <property type="entry name" value="DNA ligase/mRNA capping enzyme, catalytic domain"/>
    <property type="match status" value="1"/>
</dbReference>
<evidence type="ECO:0000259" key="1">
    <source>
        <dbReference type="Pfam" id="PF01068"/>
    </source>
</evidence>
<protein>
    <submittedName>
        <fullName evidence="2">Putative DNA ligase domain protein</fullName>
    </submittedName>
</protein>
<proteinExistence type="predicted"/>
<gene>
    <name evidence="2" type="ORF">MM171A01234_0008</name>
    <name evidence="3" type="ORF">MM171B00502_0016</name>
</gene>
<dbReference type="EMBL" id="MT143639">
    <property type="protein sequence ID" value="QJA99268.1"/>
    <property type="molecule type" value="Genomic_DNA"/>
</dbReference>
<dbReference type="Pfam" id="PF01068">
    <property type="entry name" value="DNA_ligase_A_M"/>
    <property type="match status" value="1"/>
</dbReference>
<reference evidence="2" key="1">
    <citation type="submission" date="2020-03" db="EMBL/GenBank/DDBJ databases">
        <title>The deep terrestrial virosphere.</title>
        <authorList>
            <person name="Holmfeldt K."/>
            <person name="Nilsson E."/>
            <person name="Simone D."/>
            <person name="Lopez-Fernandez M."/>
            <person name="Wu X."/>
            <person name="de Brujin I."/>
            <person name="Lundin D."/>
            <person name="Andersson A."/>
            <person name="Bertilsson S."/>
            <person name="Dopson M."/>
        </authorList>
    </citation>
    <scope>NUCLEOTIDE SEQUENCE</scope>
    <source>
        <strain evidence="2">MM171A01234</strain>
        <strain evidence="3">MM171B00502</strain>
    </source>
</reference>
<evidence type="ECO:0000313" key="3">
    <source>
        <dbReference type="EMBL" id="QJB04023.1"/>
    </source>
</evidence>
<dbReference type="AlphaFoldDB" id="A0A6M3M368"/>
<dbReference type="GO" id="GO:0003910">
    <property type="term" value="F:DNA ligase (ATP) activity"/>
    <property type="evidence" value="ECO:0007669"/>
    <property type="project" value="InterPro"/>
</dbReference>
<dbReference type="InterPro" id="IPR012310">
    <property type="entry name" value="DNA_ligase_ATP-dep_cent"/>
</dbReference>
<sequence length="329" mass="36694">MKRFLDIRNELNVELPRAKGDYLEKAPSSIWTDPNWVLEPKMDGNRVSLQIGSEESLLVGRHRQDFLKGVAKAGPFRCLNDLNPKLQALANPVLDGTVLDGELTEIFKQDGTYDKGTKDRVANGDFVGYTAWDCLFLHHEDLRSWTFRRRRLILRAVVRTLANPKVRLIDQVTATREHLLSVFHGKGEGAVAKNLNDPIPVGQRTHSGWWKLKGSKDRTVLAFVVGASEASEGGSGVNGIKPKPNGKVATFTIAMMKGSQVVEVGKMSALPEDVVDVGLVAYQRYDRKVAKVMVSGWNGVSYRFPRFVEWCDDKGPMDCQMPEMNGGRK</sequence>
<dbReference type="GO" id="GO:0005524">
    <property type="term" value="F:ATP binding"/>
    <property type="evidence" value="ECO:0007669"/>
    <property type="project" value="InterPro"/>
</dbReference>
<accession>A0A6M3M368</accession>
<dbReference type="GO" id="GO:0006281">
    <property type="term" value="P:DNA repair"/>
    <property type="evidence" value="ECO:0007669"/>
    <property type="project" value="InterPro"/>
</dbReference>
<dbReference type="Gene3D" id="3.30.470.30">
    <property type="entry name" value="DNA ligase/mRNA capping enzyme"/>
    <property type="match status" value="1"/>
</dbReference>
<name>A0A6M3M368_9ZZZZ</name>
<evidence type="ECO:0000313" key="2">
    <source>
        <dbReference type="EMBL" id="QJA99268.1"/>
    </source>
</evidence>
<keyword evidence="2" id="KW-0436">Ligase</keyword>
<feature type="domain" description="ATP-dependent DNA ligase family profile" evidence="1">
    <location>
        <begin position="34"/>
        <end position="213"/>
    </location>
</feature>
<organism evidence="2">
    <name type="scientific">viral metagenome</name>
    <dbReference type="NCBI Taxonomy" id="1070528"/>
    <lineage>
        <taxon>unclassified sequences</taxon>
        <taxon>metagenomes</taxon>
        <taxon>organismal metagenomes</taxon>
    </lineage>
</organism>
<dbReference type="GO" id="GO:0006310">
    <property type="term" value="P:DNA recombination"/>
    <property type="evidence" value="ECO:0007669"/>
    <property type="project" value="InterPro"/>
</dbReference>
<dbReference type="EMBL" id="MT143869">
    <property type="protein sequence ID" value="QJB04023.1"/>
    <property type="molecule type" value="Genomic_DNA"/>
</dbReference>